<dbReference type="EMBL" id="LR796189">
    <property type="protein sequence ID" value="CAB4124970.1"/>
    <property type="molecule type" value="Genomic_DNA"/>
</dbReference>
<organism evidence="2">
    <name type="scientific">uncultured Caudovirales phage</name>
    <dbReference type="NCBI Taxonomy" id="2100421"/>
    <lineage>
        <taxon>Viruses</taxon>
        <taxon>Duplodnaviria</taxon>
        <taxon>Heunggongvirae</taxon>
        <taxon>Uroviricota</taxon>
        <taxon>Caudoviricetes</taxon>
        <taxon>Peduoviridae</taxon>
        <taxon>Maltschvirus</taxon>
        <taxon>Maltschvirus maltsch</taxon>
    </lineage>
</organism>
<name>A0A6J5KXK5_9CAUD</name>
<protein>
    <submittedName>
        <fullName evidence="2">RNA polymerase sigma-70 region 4</fullName>
    </submittedName>
</protein>
<dbReference type="InterPro" id="IPR013324">
    <property type="entry name" value="RNA_pol_sigma_r3/r4-like"/>
</dbReference>
<feature type="domain" description="RNA polymerase sigma-70 region 4" evidence="1">
    <location>
        <begin position="78"/>
        <end position="104"/>
    </location>
</feature>
<dbReference type="SUPFAM" id="SSF88659">
    <property type="entry name" value="Sigma3 and sigma4 domains of RNA polymerase sigma factors"/>
    <property type="match status" value="1"/>
</dbReference>
<evidence type="ECO:0000313" key="2">
    <source>
        <dbReference type="EMBL" id="CAB4124970.1"/>
    </source>
</evidence>
<dbReference type="GO" id="GO:0003700">
    <property type="term" value="F:DNA-binding transcription factor activity"/>
    <property type="evidence" value="ECO:0007669"/>
    <property type="project" value="InterPro"/>
</dbReference>
<proteinExistence type="predicted"/>
<gene>
    <name evidence="2" type="ORF">UFOVP53_45</name>
</gene>
<dbReference type="Pfam" id="PF04545">
    <property type="entry name" value="Sigma70_r4"/>
    <property type="match status" value="1"/>
</dbReference>
<evidence type="ECO:0000259" key="1">
    <source>
        <dbReference type="Pfam" id="PF04545"/>
    </source>
</evidence>
<accession>A0A6J5KXK5</accession>
<dbReference type="GO" id="GO:0006352">
    <property type="term" value="P:DNA-templated transcription initiation"/>
    <property type="evidence" value="ECO:0007669"/>
    <property type="project" value="InterPro"/>
</dbReference>
<sequence>MTDRKMDTRCPRQLDNLPCEFCPLAVLRLKALRNSPVELTEEQESNLPGCPFSINHQMSNYCFFNYVKDYLADIPSDKEIAHMNNVSVETIKKIEAKAMEKIKKLEIIKDLDGDS</sequence>
<reference evidence="2" key="1">
    <citation type="submission" date="2020-04" db="EMBL/GenBank/DDBJ databases">
        <authorList>
            <person name="Chiriac C."/>
            <person name="Salcher M."/>
            <person name="Ghai R."/>
            <person name="Kavagutti S V."/>
        </authorList>
    </citation>
    <scope>NUCLEOTIDE SEQUENCE</scope>
</reference>
<dbReference type="InterPro" id="IPR007630">
    <property type="entry name" value="RNA_pol_sigma70_r4"/>
</dbReference>